<keyword evidence="4" id="KW-0378">Hydrolase</keyword>
<feature type="transmembrane region" description="Helical" evidence="6">
    <location>
        <begin position="1096"/>
        <end position="1121"/>
    </location>
</feature>
<dbReference type="InterPro" id="IPR008405">
    <property type="entry name" value="ApoL"/>
</dbReference>
<dbReference type="InterPro" id="IPR007743">
    <property type="entry name" value="Immunity-related_GTPase-like"/>
</dbReference>
<keyword evidence="5" id="KW-0342">GTP-binding</keyword>
<organism evidence="8 9">
    <name type="scientific">Polypterus senegalus</name>
    <name type="common">Senegal bichir</name>
    <dbReference type="NCBI Taxonomy" id="55291"/>
    <lineage>
        <taxon>Eukaryota</taxon>
        <taxon>Metazoa</taxon>
        <taxon>Chordata</taxon>
        <taxon>Craniata</taxon>
        <taxon>Vertebrata</taxon>
        <taxon>Euteleostomi</taxon>
        <taxon>Actinopterygii</taxon>
        <taxon>Polypteriformes</taxon>
        <taxon>Polypteridae</taxon>
        <taxon>Polypterus</taxon>
    </lineage>
</organism>
<dbReference type="InterPro" id="IPR051515">
    <property type="entry name" value="IRG"/>
</dbReference>
<dbReference type="PANTHER" id="PTHR32341:SF17">
    <property type="entry name" value="IRG-TYPE G DOMAIN-CONTAINING PROTEIN"/>
    <property type="match status" value="1"/>
</dbReference>
<evidence type="ECO:0000256" key="4">
    <source>
        <dbReference type="ARBA" id="ARBA00022801"/>
    </source>
</evidence>
<dbReference type="GO" id="GO:0008289">
    <property type="term" value="F:lipid binding"/>
    <property type="evidence" value="ECO:0007669"/>
    <property type="project" value="InterPro"/>
</dbReference>
<dbReference type="GO" id="GO:0005576">
    <property type="term" value="C:extracellular region"/>
    <property type="evidence" value="ECO:0007669"/>
    <property type="project" value="InterPro"/>
</dbReference>
<dbReference type="SUPFAM" id="SSF52540">
    <property type="entry name" value="P-loop containing nucleoside triphosphate hydrolases"/>
    <property type="match status" value="3"/>
</dbReference>
<feature type="domain" description="IRG-type G" evidence="7">
    <location>
        <begin position="46"/>
        <end position="227"/>
    </location>
</feature>
<evidence type="ECO:0000313" key="9">
    <source>
        <dbReference type="Proteomes" id="UP000886611"/>
    </source>
</evidence>
<name>A0A8X7X7X4_POLSE</name>
<dbReference type="FunFam" id="3.40.50.300:FF:000541">
    <property type="entry name" value="Immunity related GTPase M"/>
    <property type="match status" value="3"/>
</dbReference>
<dbReference type="GO" id="GO:0005525">
    <property type="term" value="F:GTP binding"/>
    <property type="evidence" value="ECO:0007669"/>
    <property type="project" value="UniProtKB-KW"/>
</dbReference>
<dbReference type="EMBL" id="JAATIS010003638">
    <property type="protein sequence ID" value="KAG2463890.1"/>
    <property type="molecule type" value="Genomic_DNA"/>
</dbReference>
<proteinExistence type="inferred from homology"/>
<dbReference type="Proteomes" id="UP000886611">
    <property type="component" value="Unassembled WGS sequence"/>
</dbReference>
<dbReference type="GO" id="GO:0016020">
    <property type="term" value="C:membrane"/>
    <property type="evidence" value="ECO:0007669"/>
    <property type="project" value="InterPro"/>
</dbReference>
<dbReference type="InterPro" id="IPR030385">
    <property type="entry name" value="G_IRG_dom"/>
</dbReference>
<feature type="transmembrane region" description="Helical" evidence="6">
    <location>
        <begin position="353"/>
        <end position="377"/>
    </location>
</feature>
<feature type="transmembrane region" description="Helical" evidence="6">
    <location>
        <begin position="259"/>
        <end position="291"/>
    </location>
</feature>
<keyword evidence="9" id="KW-1185">Reference proteome</keyword>
<evidence type="ECO:0000256" key="3">
    <source>
        <dbReference type="ARBA" id="ARBA00022741"/>
    </source>
</evidence>
<dbReference type="Pfam" id="PF05049">
    <property type="entry name" value="IIGP"/>
    <property type="match status" value="3"/>
</dbReference>
<comment type="similarity">
    <text evidence="1">Belongs to the TRAFAC class dynamin-like GTPase superfamily. IRG family.</text>
</comment>
<feature type="non-terminal residue" evidence="8">
    <location>
        <position position="1"/>
    </location>
</feature>
<feature type="transmembrane region" description="Helical" evidence="6">
    <location>
        <begin position="1133"/>
        <end position="1156"/>
    </location>
</feature>
<evidence type="ECO:0000256" key="5">
    <source>
        <dbReference type="ARBA" id="ARBA00023134"/>
    </source>
</evidence>
<evidence type="ECO:0000313" key="8">
    <source>
        <dbReference type="EMBL" id="KAG2463890.1"/>
    </source>
</evidence>
<protein>
    <submittedName>
        <fullName evidence="8">IIGP5 GTPase</fullName>
    </submittedName>
</protein>
<comment type="similarity">
    <text evidence="2">Belongs to the apolipoprotein L family.</text>
</comment>
<evidence type="ECO:0000256" key="2">
    <source>
        <dbReference type="ARBA" id="ARBA00010090"/>
    </source>
</evidence>
<accession>A0A8X7X7X4</accession>
<evidence type="ECO:0000259" key="7">
    <source>
        <dbReference type="PROSITE" id="PS51716"/>
    </source>
</evidence>
<reference evidence="8 9" key="1">
    <citation type="journal article" date="2021" name="Cell">
        <title>Tracing the genetic footprints of vertebrate landing in non-teleost ray-finned fishes.</title>
        <authorList>
            <person name="Bi X."/>
            <person name="Wang K."/>
            <person name="Yang L."/>
            <person name="Pan H."/>
            <person name="Jiang H."/>
            <person name="Wei Q."/>
            <person name="Fang M."/>
            <person name="Yu H."/>
            <person name="Zhu C."/>
            <person name="Cai Y."/>
            <person name="He Y."/>
            <person name="Gan X."/>
            <person name="Zeng H."/>
            <person name="Yu D."/>
            <person name="Zhu Y."/>
            <person name="Jiang H."/>
            <person name="Qiu Q."/>
            <person name="Yang H."/>
            <person name="Zhang Y.E."/>
            <person name="Wang W."/>
            <person name="Zhu M."/>
            <person name="He S."/>
            <person name="Zhang G."/>
        </authorList>
    </citation>
    <scope>NUCLEOTIDE SEQUENCE [LARGE SCALE GENOMIC DNA]</scope>
    <source>
        <strain evidence="8">Bchr_013</strain>
    </source>
</reference>
<gene>
    <name evidence="8" type="primary">Irgc_4</name>
    <name evidence="8" type="ORF">GTO96_0002420</name>
</gene>
<keyword evidence="3" id="KW-0547">Nucleotide-binding</keyword>
<keyword evidence="6" id="KW-0472">Membrane</keyword>
<keyword evidence="6" id="KW-1133">Transmembrane helix</keyword>
<dbReference type="GO" id="GO:0042157">
    <property type="term" value="P:lipoprotein metabolic process"/>
    <property type="evidence" value="ECO:0007669"/>
    <property type="project" value="InterPro"/>
</dbReference>
<evidence type="ECO:0000256" key="6">
    <source>
        <dbReference type="SAM" id="Phobius"/>
    </source>
</evidence>
<dbReference type="PANTHER" id="PTHR32341">
    <property type="entry name" value="INTERFERON-INDUCIBLE GTPASE"/>
    <property type="match status" value="1"/>
</dbReference>
<dbReference type="PROSITE" id="PS51716">
    <property type="entry name" value="G_IRG"/>
    <property type="match status" value="3"/>
</dbReference>
<feature type="domain" description="IRG-type G" evidence="7">
    <location>
        <begin position="444"/>
        <end position="621"/>
    </location>
</feature>
<dbReference type="Pfam" id="PF05461">
    <property type="entry name" value="ApoL"/>
    <property type="match status" value="1"/>
</dbReference>
<evidence type="ECO:0000256" key="1">
    <source>
        <dbReference type="ARBA" id="ARBA00005429"/>
    </source>
</evidence>
<feature type="transmembrane region" description="Helical" evidence="6">
    <location>
        <begin position="1348"/>
        <end position="1364"/>
    </location>
</feature>
<feature type="domain" description="IRG-type G" evidence="7">
    <location>
        <begin position="831"/>
        <end position="1012"/>
    </location>
</feature>
<sequence length="1365" mass="151319">MGKSQSKSNHFFNDEEIKKITEVYNNDGLDAVFPLIKGKCDNLDNEKVTIAVTGESGVGKSAFINLMRGLGPNDEGAAEEGIIEQTSEPTPYQHPMLPSVCLWDLPGIGTTRFSARQYLDKVNFNTYDLFVLIAGERFKENDAKLAKEIKKMGKEFYFVRSRMDVVEENLSKRGQRDRLEKEFDKIRSYYKNSLEQSGLHTSQVFLVSSRYPDRYDFMQFCDCLESELPEKKKNVFVLSLPSLTEAVIEKKKTILQAKIALAAVVSAGIGAVPVPGLSFACDIAILVATLMHMRSYLGLDDESLCRLACRVNKPVQELKAEITSPFVLNITPSSVIKLLTSTVSGAAMVADDVILLIPVIGSVIGATVSFTATSFLLNSALDDFTKSAVKVLRKVTEDDSEQEATENISLEHAIAKIQAKLSSPFTDNGLEDIINEIQYVLDQREFHIAVTGEAGTGKSAFVNAVCGLKPGHPKAAKEGCTEQTMEPKKYKHPSLPSVFLWDLPGAGTPTFEIAKYLKAVNFKKYHFIILIVGNRLTENDKLFVEKIREMRQDFYVVRSKMDEHEQNGDRYSRKKGHQKIKDYYISNFKKNGMDSPHVFLVSSHCTADFDFTELCQGLKLKIEEKKKDLSSCEITEIVKYFVEKKKTKLKGTISQLISYATDEGTTFIPGTACAYNCDAIVEILLFYRWYMGLDDESINQLAGKVGKSVEDLKAYVSDPFVFYINPNSVHNMFSSSTSLIFYNLQSLLRPLLGVPKSSEVISKLLESKIDIFAESAMSLAKKAIKTASLIPAFSNFCKKTEAEELASLYNENGIEALVLRVKEMKKDLEKRTLNIAVAGGHNTGKSALISAIKGFPLELAREMGNRSGEHTQVATPYLHPMIPTVCFWDLPGFGTPMFQANKYSELLNLTKYDLLIIVIGNEFTETDFHLAKQMKTARKRFYFVRSKIDIEMDILRRQQREEERERVLEEIRQDHIKNLEKNDVESDEIFLVSSSSPDGFDFYKFCSTLESVLNENKRHAFLLSHPSFFTSVIKKKYSSLVGSFIVVDPAIRCNIIYSDISDAFRMLFEATEEELRYCLGEIEKTADEMDTVKKNAAIVSVAGSTAGVISGVLCIIGLALAPVTFGASTILTAVGTGVGVAAGAAGVGTGITETVLNRKDKEKVKKLLEKYAKALNEIQDFLGVERLKDNASTDNLSEDSDKSDAAIKAASVTARIASRVPLIVDDIARMADAASDGATAIGRDVDGAADAAAIASRSAVIAGGVLSGVFIGVDIINICSNGYDLAKGQKNVFAKAIRKTAGQLRSELDSYRGLYEDFEKGSELAWLYKQTLDKKQIMPSTLFSSSDTLFRILLVVLCFIIYILF</sequence>
<dbReference type="Gene3D" id="3.40.50.300">
    <property type="entry name" value="P-loop containing nucleotide triphosphate hydrolases"/>
    <property type="match status" value="3"/>
</dbReference>
<comment type="caution">
    <text evidence="8">The sequence shown here is derived from an EMBL/GenBank/DDBJ whole genome shotgun (WGS) entry which is preliminary data.</text>
</comment>
<keyword evidence="6" id="KW-0812">Transmembrane</keyword>
<feature type="non-terminal residue" evidence="8">
    <location>
        <position position="1365"/>
    </location>
</feature>
<dbReference type="GO" id="GO:0003924">
    <property type="term" value="F:GTPase activity"/>
    <property type="evidence" value="ECO:0007669"/>
    <property type="project" value="TreeGrafter"/>
</dbReference>
<dbReference type="InterPro" id="IPR027417">
    <property type="entry name" value="P-loop_NTPase"/>
</dbReference>
<dbReference type="GO" id="GO:0006869">
    <property type="term" value="P:lipid transport"/>
    <property type="evidence" value="ECO:0007669"/>
    <property type="project" value="InterPro"/>
</dbReference>